<dbReference type="GeneID" id="105267512"/>
<dbReference type="GO" id="GO:0045271">
    <property type="term" value="C:respiratory chain complex I"/>
    <property type="evidence" value="ECO:0007669"/>
    <property type="project" value="InterPro"/>
</dbReference>
<comment type="similarity">
    <text evidence="1">Belongs to the complex I NDUFA12 subunit family.</text>
</comment>
<dbReference type="RefSeq" id="XP_011304744.1">
    <property type="nucleotide sequence ID" value="XM_011306442.1"/>
</dbReference>
<dbReference type="PANTHER" id="PTHR32470">
    <property type="entry name" value="ADH DEHYDROGENASE [UBIQUINONE] 1 ALPHA SUBCOMPLEX ASSEMBLY FACTOR 2"/>
    <property type="match status" value="1"/>
</dbReference>
<sequence>MTKERRIVVEIFRNFIASFKPRMSRIKLVGEDYHGTKYYEDPEAKARKGRSFIPKDEENFEQEIPAEWEAWLRYRRHQPPTQEEVQANYEMMMMKKKNAAALEKHYAEEKGVSVDPPREKTGFESFPSYEEYKEYGHAYLEDKEGKKK</sequence>
<dbReference type="Pfam" id="PF05071">
    <property type="entry name" value="NDUFA12"/>
    <property type="match status" value="1"/>
</dbReference>
<evidence type="ECO:0000256" key="1">
    <source>
        <dbReference type="ARBA" id="ARBA00007355"/>
    </source>
</evidence>
<keyword evidence="2" id="KW-1185">Reference proteome</keyword>
<dbReference type="GO" id="GO:0032981">
    <property type="term" value="P:mitochondrial respiratory chain complex I assembly"/>
    <property type="evidence" value="ECO:0007669"/>
    <property type="project" value="TreeGrafter"/>
</dbReference>
<evidence type="ECO:0000313" key="4">
    <source>
        <dbReference type="RefSeq" id="XP_011304730.1"/>
    </source>
</evidence>
<evidence type="ECO:0000313" key="6">
    <source>
        <dbReference type="RefSeq" id="XP_011304744.1"/>
    </source>
</evidence>
<gene>
    <name evidence="3 4 5 6" type="primary">LOC105267512</name>
</gene>
<evidence type="ECO:0000313" key="3">
    <source>
        <dbReference type="RefSeq" id="XP_011304721.1"/>
    </source>
</evidence>
<accession>A0A9R1T8I3</accession>
<organism evidence="2 6">
    <name type="scientific">Fopius arisanus</name>
    <dbReference type="NCBI Taxonomy" id="64838"/>
    <lineage>
        <taxon>Eukaryota</taxon>
        <taxon>Metazoa</taxon>
        <taxon>Ecdysozoa</taxon>
        <taxon>Arthropoda</taxon>
        <taxon>Hexapoda</taxon>
        <taxon>Insecta</taxon>
        <taxon>Pterygota</taxon>
        <taxon>Neoptera</taxon>
        <taxon>Endopterygota</taxon>
        <taxon>Hymenoptera</taxon>
        <taxon>Apocrita</taxon>
        <taxon>Ichneumonoidea</taxon>
        <taxon>Braconidae</taxon>
        <taxon>Opiinae</taxon>
        <taxon>Fopius</taxon>
    </lineage>
</organism>
<dbReference type="InterPro" id="IPR007763">
    <property type="entry name" value="NDUFA12"/>
</dbReference>
<proteinExistence type="inferred from homology"/>
<dbReference type="Proteomes" id="UP000694866">
    <property type="component" value="Unplaced"/>
</dbReference>
<dbReference type="GO" id="GO:0005739">
    <property type="term" value="C:mitochondrion"/>
    <property type="evidence" value="ECO:0007669"/>
    <property type="project" value="TreeGrafter"/>
</dbReference>
<dbReference type="InterPro" id="IPR052618">
    <property type="entry name" value="ComplexI_NDUFA12"/>
</dbReference>
<dbReference type="PANTHER" id="PTHR32470:SF2">
    <property type="entry name" value="NADH DEHYDROGENASE [UBIQUINONE] 1 ALPHA SUBCOMPLEX ASSEMBLY FACTOR 2"/>
    <property type="match status" value="1"/>
</dbReference>
<accession>A0A9R1U0M4</accession>
<dbReference type="OrthoDB" id="10255576at2759"/>
<accession>A0A9R1T7E8</accession>
<dbReference type="AlphaFoldDB" id="A0A9R1T7E8"/>
<evidence type="ECO:0000313" key="2">
    <source>
        <dbReference type="Proteomes" id="UP000694866"/>
    </source>
</evidence>
<dbReference type="KEGG" id="fas:105267512"/>
<dbReference type="RefSeq" id="XP_011304739.1">
    <property type="nucleotide sequence ID" value="XM_011306437.1"/>
</dbReference>
<dbReference type="RefSeq" id="XP_011304721.1">
    <property type="nucleotide sequence ID" value="XM_011306419.1"/>
</dbReference>
<evidence type="ECO:0000313" key="5">
    <source>
        <dbReference type="RefSeq" id="XP_011304739.1"/>
    </source>
</evidence>
<protein>
    <submittedName>
        <fullName evidence="3 4">Mimitin, mitochondrial</fullName>
    </submittedName>
</protein>
<reference evidence="3 4" key="1">
    <citation type="submission" date="2025-04" db="UniProtKB">
        <authorList>
            <consortium name="RefSeq"/>
        </authorList>
    </citation>
    <scope>IDENTIFICATION</scope>
    <source>
        <strain evidence="3 4">USDA-PBARC FA_bdor</strain>
        <tissue evidence="3 4">Whole organism</tissue>
    </source>
</reference>
<accession>A0A9R1U1J4</accession>
<name>A0A9R1T7E8_9HYME</name>
<dbReference type="RefSeq" id="XP_011304730.1">
    <property type="nucleotide sequence ID" value="XM_011306428.1"/>
</dbReference>